<feature type="domain" description="Helix-turn-helix" evidence="1">
    <location>
        <begin position="8"/>
        <end position="50"/>
    </location>
</feature>
<protein>
    <submittedName>
        <fullName evidence="2">Helix-turn-helix domain-containing protein</fullName>
    </submittedName>
</protein>
<dbReference type="EMBL" id="WUTW01000001">
    <property type="protein sequence ID" value="MXQ63957.1"/>
    <property type="molecule type" value="Genomic_DNA"/>
</dbReference>
<dbReference type="InterPro" id="IPR041657">
    <property type="entry name" value="HTH_17"/>
</dbReference>
<evidence type="ECO:0000313" key="2">
    <source>
        <dbReference type="EMBL" id="MXQ63957.1"/>
    </source>
</evidence>
<dbReference type="SUPFAM" id="SSF46955">
    <property type="entry name" value="Putative DNA-binding domain"/>
    <property type="match status" value="1"/>
</dbReference>
<reference evidence="2 3" key="1">
    <citation type="submission" date="2019-12" db="EMBL/GenBank/DDBJ databases">
        <title>Nocardia macrotermitis sp. nov. and Nocardia aurantia sp. nov., isolated from the gut of the fungus growing-termite Macrotermes natalensis.</title>
        <authorList>
            <person name="Christine B."/>
            <person name="Rene B."/>
        </authorList>
    </citation>
    <scope>NUCLEOTIDE SEQUENCE [LARGE SCALE GENOMIC DNA]</scope>
    <source>
        <strain evidence="2 3">DSM 102126</strain>
    </source>
</reference>
<keyword evidence="3" id="KW-1185">Reference proteome</keyword>
<dbReference type="Gene3D" id="1.10.1660.10">
    <property type="match status" value="1"/>
</dbReference>
<dbReference type="OrthoDB" id="3483399at2"/>
<comment type="caution">
    <text evidence="2">The sequence shown here is derived from an EMBL/GenBank/DDBJ whole genome shotgun (WGS) entry which is preliminary data.</text>
</comment>
<accession>A0A6I4W145</accession>
<evidence type="ECO:0000259" key="1">
    <source>
        <dbReference type="Pfam" id="PF12728"/>
    </source>
</evidence>
<dbReference type="NCBIfam" id="TIGR01764">
    <property type="entry name" value="excise"/>
    <property type="match status" value="1"/>
</dbReference>
<evidence type="ECO:0000313" key="3">
    <source>
        <dbReference type="Proteomes" id="UP000431901"/>
    </source>
</evidence>
<dbReference type="Pfam" id="PF12728">
    <property type="entry name" value="HTH_17"/>
    <property type="match status" value="1"/>
</dbReference>
<dbReference type="Proteomes" id="UP000431901">
    <property type="component" value="Unassembled WGS sequence"/>
</dbReference>
<organism evidence="2 3">
    <name type="scientific">Actinomadura rayongensis</name>
    <dbReference type="NCBI Taxonomy" id="1429076"/>
    <lineage>
        <taxon>Bacteria</taxon>
        <taxon>Bacillati</taxon>
        <taxon>Actinomycetota</taxon>
        <taxon>Actinomycetes</taxon>
        <taxon>Streptosporangiales</taxon>
        <taxon>Thermomonosporaceae</taxon>
        <taxon>Actinomadura</taxon>
    </lineage>
</organism>
<dbReference type="RefSeq" id="WP_161102042.1">
    <property type="nucleotide sequence ID" value="NZ_JBHLYI010000005.1"/>
</dbReference>
<name>A0A6I4W145_9ACTN</name>
<dbReference type="InterPro" id="IPR009061">
    <property type="entry name" value="DNA-bd_dom_put_sf"/>
</dbReference>
<proteinExistence type="predicted"/>
<sequence>MTDLARTYLTVPQAATRVGVAPATIRQWIHRGHLPALRINRRVFVTELALLKAERATRQRGATRSH</sequence>
<dbReference type="InterPro" id="IPR010093">
    <property type="entry name" value="SinI_DNA-bd"/>
</dbReference>
<dbReference type="GO" id="GO:0003677">
    <property type="term" value="F:DNA binding"/>
    <property type="evidence" value="ECO:0007669"/>
    <property type="project" value="InterPro"/>
</dbReference>
<dbReference type="AlphaFoldDB" id="A0A6I4W145"/>
<gene>
    <name evidence="2" type="ORF">GQ466_07905</name>
</gene>